<dbReference type="Gene3D" id="3.40.190.10">
    <property type="entry name" value="Periplasmic binding protein-like II"/>
    <property type="match status" value="1"/>
</dbReference>
<dbReference type="Proteomes" id="UP000241808">
    <property type="component" value="Unassembled WGS sequence"/>
</dbReference>
<dbReference type="RefSeq" id="WP_108173918.1">
    <property type="nucleotide sequence ID" value="NZ_PZZL01000001.1"/>
</dbReference>
<keyword evidence="2" id="KW-0732">Signal</keyword>
<dbReference type="PANTHER" id="PTHR42928">
    <property type="entry name" value="TRICARBOXYLATE-BINDING PROTEIN"/>
    <property type="match status" value="1"/>
</dbReference>
<feature type="chain" id="PRO_5015457523" evidence="2">
    <location>
        <begin position="22"/>
        <end position="324"/>
    </location>
</feature>
<evidence type="ECO:0000313" key="4">
    <source>
        <dbReference type="Proteomes" id="UP000241808"/>
    </source>
</evidence>
<dbReference type="AlphaFoldDB" id="A0A2T4ZHJ6"/>
<proteinExistence type="inferred from homology"/>
<accession>A0A2T4ZHJ6</accession>
<organism evidence="3 4">
    <name type="scientific">Phreatobacter oligotrophus</name>
    <dbReference type="NCBI Taxonomy" id="1122261"/>
    <lineage>
        <taxon>Bacteria</taxon>
        <taxon>Pseudomonadati</taxon>
        <taxon>Pseudomonadota</taxon>
        <taxon>Alphaproteobacteria</taxon>
        <taxon>Hyphomicrobiales</taxon>
        <taxon>Phreatobacteraceae</taxon>
        <taxon>Phreatobacter</taxon>
    </lineage>
</organism>
<gene>
    <name evidence="3" type="ORF">C8P69_101113</name>
</gene>
<dbReference type="Pfam" id="PF03401">
    <property type="entry name" value="TctC"/>
    <property type="match status" value="1"/>
</dbReference>
<dbReference type="Gene3D" id="3.40.190.150">
    <property type="entry name" value="Bordetella uptake gene, domain 1"/>
    <property type="match status" value="1"/>
</dbReference>
<sequence length="324" mass="34272">MLGRLFSAAAIVMGLSMPTTAQTFPDRPITLIVPFAAGGPSDVLGRLIGQSMSATLGQTILIENVGGAGGTTGAARTARAAPDGYTLLIHHLALAAGATLYRNLPYDTVKDFEPLGLINQGPYVIVSKTGLETRTLAEFIEHVKKSGRGISFGTAGVGSGSHLCNMMLQAQLKVQFNEIPYRGTGPAMNDLISGQLDALCDQTTNSIPQIQGGRIRPYAVTALQRVEQLPNLPTLHESGFPNFEVTVWHALYAPRGTPDAVVQKLSAALEVALKDPAILARFADLGTTPYPVGERGPAAARAKLESEVAKWRQVITDSGFTPTN</sequence>
<dbReference type="SUPFAM" id="SSF53850">
    <property type="entry name" value="Periplasmic binding protein-like II"/>
    <property type="match status" value="1"/>
</dbReference>
<keyword evidence="4" id="KW-1185">Reference proteome</keyword>
<dbReference type="InterPro" id="IPR005064">
    <property type="entry name" value="BUG"/>
</dbReference>
<comment type="caution">
    <text evidence="3">The sequence shown here is derived from an EMBL/GenBank/DDBJ whole genome shotgun (WGS) entry which is preliminary data.</text>
</comment>
<protein>
    <submittedName>
        <fullName evidence="3">Tripartite-type tricarboxylate transporter receptor subunit TctC</fullName>
    </submittedName>
</protein>
<keyword evidence="3" id="KW-0675">Receptor</keyword>
<name>A0A2T4ZHJ6_9HYPH</name>
<reference evidence="3 4" key="1">
    <citation type="submission" date="2018-04" db="EMBL/GenBank/DDBJ databases">
        <title>Genomic Encyclopedia of Archaeal and Bacterial Type Strains, Phase II (KMG-II): from individual species to whole genera.</title>
        <authorList>
            <person name="Goeker M."/>
        </authorList>
    </citation>
    <scope>NUCLEOTIDE SEQUENCE [LARGE SCALE GENOMIC DNA]</scope>
    <source>
        <strain evidence="3 4">DSM 25521</strain>
    </source>
</reference>
<dbReference type="InterPro" id="IPR042100">
    <property type="entry name" value="Bug_dom1"/>
</dbReference>
<dbReference type="PANTHER" id="PTHR42928:SF5">
    <property type="entry name" value="BLR1237 PROTEIN"/>
    <property type="match status" value="1"/>
</dbReference>
<comment type="similarity">
    <text evidence="1">Belongs to the UPF0065 (bug) family.</text>
</comment>
<evidence type="ECO:0000313" key="3">
    <source>
        <dbReference type="EMBL" id="PTM61445.1"/>
    </source>
</evidence>
<evidence type="ECO:0000256" key="1">
    <source>
        <dbReference type="ARBA" id="ARBA00006987"/>
    </source>
</evidence>
<evidence type="ECO:0000256" key="2">
    <source>
        <dbReference type="SAM" id="SignalP"/>
    </source>
</evidence>
<dbReference type="PIRSF" id="PIRSF017082">
    <property type="entry name" value="YflP"/>
    <property type="match status" value="1"/>
</dbReference>
<dbReference type="EMBL" id="PZZL01000001">
    <property type="protein sequence ID" value="PTM61445.1"/>
    <property type="molecule type" value="Genomic_DNA"/>
</dbReference>
<feature type="signal peptide" evidence="2">
    <location>
        <begin position="1"/>
        <end position="21"/>
    </location>
</feature>
<dbReference type="OrthoDB" id="8443386at2"/>